<proteinExistence type="inferred from homology"/>
<accession>A0AAN7H0A1</accession>
<keyword evidence="2" id="KW-0325">Glycoprotein</keyword>
<dbReference type="EMBL" id="JAXIOK010000019">
    <property type="protein sequence ID" value="KAK4748199.1"/>
    <property type="molecule type" value="Genomic_DNA"/>
</dbReference>
<evidence type="ECO:0000256" key="1">
    <source>
        <dbReference type="ARBA" id="ARBA00005679"/>
    </source>
</evidence>
<protein>
    <recommendedName>
        <fullName evidence="6">Gamma-interferon-inducible lysosomal thiol reductase</fullName>
    </recommendedName>
</protein>
<reference evidence="4 5" key="1">
    <citation type="journal article" date="2023" name="Hortic Res">
        <title>Pangenome of water caltrop reveals structural variations and asymmetric subgenome divergence after allopolyploidization.</title>
        <authorList>
            <person name="Zhang X."/>
            <person name="Chen Y."/>
            <person name="Wang L."/>
            <person name="Yuan Y."/>
            <person name="Fang M."/>
            <person name="Shi L."/>
            <person name="Lu R."/>
            <person name="Comes H.P."/>
            <person name="Ma Y."/>
            <person name="Chen Y."/>
            <person name="Huang G."/>
            <person name="Zhou Y."/>
            <person name="Zheng Z."/>
            <person name="Qiu Y."/>
        </authorList>
    </citation>
    <scope>NUCLEOTIDE SEQUENCE [LARGE SCALE GENOMIC DNA]</scope>
    <source>
        <tissue evidence="4">Roots</tissue>
    </source>
</reference>
<dbReference type="Proteomes" id="UP001345219">
    <property type="component" value="Chromosome 12"/>
</dbReference>
<dbReference type="Pfam" id="PF03227">
    <property type="entry name" value="GILT"/>
    <property type="match status" value="1"/>
</dbReference>
<dbReference type="AlphaFoldDB" id="A0AAN7H0A1"/>
<keyword evidence="3" id="KW-0732">Signal</keyword>
<dbReference type="PANTHER" id="PTHR13234">
    <property type="entry name" value="GAMMA-INTERFERON INDUCIBLE LYSOSOMAL THIOL REDUCTASE GILT"/>
    <property type="match status" value="1"/>
</dbReference>
<evidence type="ECO:0000313" key="4">
    <source>
        <dbReference type="EMBL" id="KAK4748199.1"/>
    </source>
</evidence>
<dbReference type="GO" id="GO:0016671">
    <property type="term" value="F:oxidoreductase activity, acting on a sulfur group of donors, disulfide as acceptor"/>
    <property type="evidence" value="ECO:0007669"/>
    <property type="project" value="InterPro"/>
</dbReference>
<comment type="similarity">
    <text evidence="1">Belongs to the GILT family.</text>
</comment>
<gene>
    <name evidence="4" type="ORF">SAY87_014785</name>
</gene>
<dbReference type="PANTHER" id="PTHR13234:SF48">
    <property type="entry name" value="GAMMA INTERFERON RESPONSIVE LYSOSOMAL THIOL (GILT) REDUCTASE FAMILY PROTEIN"/>
    <property type="match status" value="1"/>
</dbReference>
<evidence type="ECO:0000256" key="2">
    <source>
        <dbReference type="ARBA" id="ARBA00023180"/>
    </source>
</evidence>
<organism evidence="4 5">
    <name type="scientific">Trapa incisa</name>
    <dbReference type="NCBI Taxonomy" id="236973"/>
    <lineage>
        <taxon>Eukaryota</taxon>
        <taxon>Viridiplantae</taxon>
        <taxon>Streptophyta</taxon>
        <taxon>Embryophyta</taxon>
        <taxon>Tracheophyta</taxon>
        <taxon>Spermatophyta</taxon>
        <taxon>Magnoliopsida</taxon>
        <taxon>eudicotyledons</taxon>
        <taxon>Gunneridae</taxon>
        <taxon>Pentapetalae</taxon>
        <taxon>rosids</taxon>
        <taxon>malvids</taxon>
        <taxon>Myrtales</taxon>
        <taxon>Lythraceae</taxon>
        <taxon>Trapa</taxon>
    </lineage>
</organism>
<comment type="caution">
    <text evidence="4">The sequence shown here is derived from an EMBL/GenBank/DDBJ whole genome shotgun (WGS) entry which is preliminary data.</text>
</comment>
<feature type="chain" id="PRO_5042960855" description="Gamma-interferon-inducible lysosomal thiol reductase" evidence="3">
    <location>
        <begin position="33"/>
        <end position="385"/>
    </location>
</feature>
<name>A0AAN7H0A1_9MYRT</name>
<evidence type="ECO:0008006" key="6">
    <source>
        <dbReference type="Google" id="ProtNLM"/>
    </source>
</evidence>
<evidence type="ECO:0000313" key="5">
    <source>
        <dbReference type="Proteomes" id="UP001345219"/>
    </source>
</evidence>
<feature type="signal peptide" evidence="3">
    <location>
        <begin position="1"/>
        <end position="32"/>
    </location>
</feature>
<evidence type="ECO:0000256" key="3">
    <source>
        <dbReference type="SAM" id="SignalP"/>
    </source>
</evidence>
<sequence length="385" mass="43368">MASPSSSPIIRHLCICLTLAFILLLGPGSVSSEQKVTMSLYYETLCPYCADFIANSVVKLFDKGLISIVDLRFIPWGNGWIQADGSFSCQHGPDECLLNTLEACAINSYPDVRKHFSFVYCVERLTTEGRHNDWRGCLEEAKMGPSPINCYNSGKGYPLERQFADETARLNPPHRFVPWVVVNGQALQEDFPNFVRYICRAYVGSHVPQACASSALETEGLLEENPGNMINSGTILDSEKIEMVQVGFGLVKDIFVPEECRGSKWNAEDHQKRVSPSRSRQIPCTDSALEEPQPYEFASHFSDAAHSLRHGTTSCTVVLHQNMKRSVPYEKDEKKLFLYKDNAFVDRIRSLRKLNIEWKIAHDRYKLGLSITTGKNQDQQCDVGQ</sequence>
<keyword evidence="5" id="KW-1185">Reference proteome</keyword>
<dbReference type="InterPro" id="IPR004911">
    <property type="entry name" value="Interferon-induced_GILT"/>
</dbReference>